<feature type="compositionally biased region" description="Acidic residues" evidence="1">
    <location>
        <begin position="499"/>
        <end position="512"/>
    </location>
</feature>
<protein>
    <submittedName>
        <fullName evidence="2">Uncharacterized protein</fullName>
    </submittedName>
</protein>
<feature type="compositionally biased region" description="Low complexity" evidence="1">
    <location>
        <begin position="513"/>
        <end position="527"/>
    </location>
</feature>
<feature type="compositionally biased region" description="Low complexity" evidence="1">
    <location>
        <begin position="298"/>
        <end position="310"/>
    </location>
</feature>
<dbReference type="AlphaFoldDB" id="A0A0L0S047"/>
<feature type="compositionally biased region" description="Polar residues" evidence="1">
    <location>
        <begin position="347"/>
        <end position="363"/>
    </location>
</feature>
<feature type="compositionally biased region" description="Polar residues" evidence="1">
    <location>
        <begin position="287"/>
        <end position="297"/>
    </location>
</feature>
<feature type="region of interest" description="Disordered" evidence="1">
    <location>
        <begin position="657"/>
        <end position="708"/>
    </location>
</feature>
<keyword evidence="3" id="KW-1185">Reference proteome</keyword>
<sequence length="708" mass="73482">MAAPSRRPPLPPRRATVLATMDLDQVDYVHLPIVDALLARSLPPLPPKGTAQADRALPDEAVVVLDPPPADDDDQDNDTKNDQSGNDADAGAQPTTTTTDPADEAVRVASALLDHALDRRHSLRRMNSSLRRSAPALNTPLRTASEPAAVHLDTVTPATVAHTLGLASPPTLPAAHHPNTAPAKPPPLSAGAAAAMAERLRRLHDGRRPSDSEYSLSSLGPAAWPAQARHAPLHVLSEYHTVYGSPASPTTPHQLADSVSFTPDTEQDSVAELEGDDENSIMATPRTLDQQQQNDGENANNANSSNAAAATTAAAPLLHAPAPPSAQESELFHQALNLLVQAEQQHRANSLGTTSAAGNNDSFRTAAPSAEDGDGAVADQLDHEHLDLAMDVVANEPKESNDALADKDLDDLFDAVTLEHSGELEPPQSTDSPSEAPGKSAPPTAPGSPANHALFQQALGMLQLLTAAEKGAPVTVPFTTAADAQTGHESTMTVADEQGADEEGATGQEGEEPAAAAEPTDADANASASAMNQLPYLTLPMAPAVTADSLTRGSTEDQPAAAQDDSDDSDDDENAAPGVTVAPRHFLPFVGQSPAHTGSRSATPVQSEGLAAFGSLAMPQVVRPPPAFRHSVAVSASGPTVPVAYPRQAMSMYAGQPGSVHAQAPPQGQAQQQATSVPGGRSRTRCACSARRPWSPSRFTQARLHEAG</sequence>
<feature type="region of interest" description="Disordered" evidence="1">
    <location>
        <begin position="420"/>
        <end position="451"/>
    </location>
</feature>
<dbReference type="EMBL" id="GG745329">
    <property type="protein sequence ID" value="KNE55785.1"/>
    <property type="molecule type" value="Genomic_DNA"/>
</dbReference>
<reference evidence="3" key="2">
    <citation type="submission" date="2009-11" db="EMBL/GenBank/DDBJ databases">
        <title>The Genome Sequence of Allomyces macrogynus strain ATCC 38327.</title>
        <authorList>
            <consortium name="The Broad Institute Genome Sequencing Platform"/>
            <person name="Russ C."/>
            <person name="Cuomo C."/>
            <person name="Shea T."/>
            <person name="Young S.K."/>
            <person name="Zeng Q."/>
            <person name="Koehrsen M."/>
            <person name="Haas B."/>
            <person name="Borodovsky M."/>
            <person name="Guigo R."/>
            <person name="Alvarado L."/>
            <person name="Berlin A."/>
            <person name="Borenstein D."/>
            <person name="Chen Z."/>
            <person name="Engels R."/>
            <person name="Freedman E."/>
            <person name="Gellesch M."/>
            <person name="Goldberg J."/>
            <person name="Griggs A."/>
            <person name="Gujja S."/>
            <person name="Heiman D."/>
            <person name="Hepburn T."/>
            <person name="Howarth C."/>
            <person name="Jen D."/>
            <person name="Larson L."/>
            <person name="Lewis B."/>
            <person name="Mehta T."/>
            <person name="Park D."/>
            <person name="Pearson M."/>
            <person name="Roberts A."/>
            <person name="Saif S."/>
            <person name="Shenoy N."/>
            <person name="Sisk P."/>
            <person name="Stolte C."/>
            <person name="Sykes S."/>
            <person name="Walk T."/>
            <person name="White J."/>
            <person name="Yandava C."/>
            <person name="Burger G."/>
            <person name="Gray M.W."/>
            <person name="Holland P.W.H."/>
            <person name="King N."/>
            <person name="Lang F.B.F."/>
            <person name="Roger A.J."/>
            <person name="Ruiz-Trillo I."/>
            <person name="Lander E."/>
            <person name="Nusbaum C."/>
        </authorList>
    </citation>
    <scope>NUCLEOTIDE SEQUENCE [LARGE SCALE GENOMIC DNA]</scope>
    <source>
        <strain evidence="3">ATCC 38327</strain>
    </source>
</reference>
<feature type="compositionally biased region" description="Acidic residues" evidence="1">
    <location>
        <begin position="265"/>
        <end position="279"/>
    </location>
</feature>
<evidence type="ECO:0000256" key="1">
    <source>
        <dbReference type="SAM" id="MobiDB-lite"/>
    </source>
</evidence>
<feature type="compositionally biased region" description="Low complexity" evidence="1">
    <location>
        <begin position="662"/>
        <end position="674"/>
    </location>
</feature>
<feature type="region of interest" description="Disordered" evidence="1">
    <location>
        <begin position="124"/>
        <end position="149"/>
    </location>
</feature>
<dbReference type="Proteomes" id="UP000054350">
    <property type="component" value="Unassembled WGS sequence"/>
</dbReference>
<gene>
    <name evidence="2" type="ORF">AMAG_01659</name>
</gene>
<feature type="region of interest" description="Disordered" evidence="1">
    <location>
        <begin position="347"/>
        <end position="375"/>
    </location>
</feature>
<organism evidence="2 3">
    <name type="scientific">Allomyces macrogynus (strain ATCC 38327)</name>
    <name type="common">Allomyces javanicus var. macrogynus</name>
    <dbReference type="NCBI Taxonomy" id="578462"/>
    <lineage>
        <taxon>Eukaryota</taxon>
        <taxon>Fungi</taxon>
        <taxon>Fungi incertae sedis</taxon>
        <taxon>Blastocladiomycota</taxon>
        <taxon>Blastocladiomycetes</taxon>
        <taxon>Blastocladiales</taxon>
        <taxon>Blastocladiaceae</taxon>
        <taxon>Allomyces</taxon>
    </lineage>
</organism>
<feature type="region of interest" description="Disordered" evidence="1">
    <location>
        <begin position="499"/>
        <end position="527"/>
    </location>
</feature>
<evidence type="ECO:0000313" key="2">
    <source>
        <dbReference type="EMBL" id="KNE55785.1"/>
    </source>
</evidence>
<feature type="region of interest" description="Disordered" evidence="1">
    <location>
        <begin position="166"/>
        <end position="194"/>
    </location>
</feature>
<accession>A0A0L0S047</accession>
<feature type="region of interest" description="Disordered" evidence="1">
    <location>
        <begin position="41"/>
        <end position="103"/>
    </location>
</feature>
<reference evidence="2 3" key="1">
    <citation type="submission" date="2009-11" db="EMBL/GenBank/DDBJ databases">
        <title>Annotation of Allomyces macrogynus ATCC 38327.</title>
        <authorList>
            <consortium name="The Broad Institute Genome Sequencing Platform"/>
            <person name="Russ C."/>
            <person name="Cuomo C."/>
            <person name="Burger G."/>
            <person name="Gray M.W."/>
            <person name="Holland P.W.H."/>
            <person name="King N."/>
            <person name="Lang F.B.F."/>
            <person name="Roger A.J."/>
            <person name="Ruiz-Trillo I."/>
            <person name="Young S.K."/>
            <person name="Zeng Q."/>
            <person name="Gargeya S."/>
            <person name="Fitzgerald M."/>
            <person name="Haas B."/>
            <person name="Abouelleil A."/>
            <person name="Alvarado L."/>
            <person name="Arachchi H.M."/>
            <person name="Berlin A."/>
            <person name="Chapman S.B."/>
            <person name="Gearin G."/>
            <person name="Goldberg J."/>
            <person name="Griggs A."/>
            <person name="Gujja S."/>
            <person name="Hansen M."/>
            <person name="Heiman D."/>
            <person name="Howarth C."/>
            <person name="Larimer J."/>
            <person name="Lui A."/>
            <person name="MacDonald P.J.P."/>
            <person name="McCowen C."/>
            <person name="Montmayeur A."/>
            <person name="Murphy C."/>
            <person name="Neiman D."/>
            <person name="Pearson M."/>
            <person name="Priest M."/>
            <person name="Roberts A."/>
            <person name="Saif S."/>
            <person name="Shea T."/>
            <person name="Sisk P."/>
            <person name="Stolte C."/>
            <person name="Sykes S."/>
            <person name="Wortman J."/>
            <person name="Nusbaum C."/>
            <person name="Birren B."/>
        </authorList>
    </citation>
    <scope>NUCLEOTIDE SEQUENCE [LARGE SCALE GENOMIC DNA]</scope>
    <source>
        <strain evidence="2 3">ATCC 38327</strain>
    </source>
</reference>
<dbReference type="VEuPathDB" id="FungiDB:AMAG_01659"/>
<feature type="region of interest" description="Disordered" evidence="1">
    <location>
        <begin position="246"/>
        <end position="310"/>
    </location>
</feature>
<evidence type="ECO:0000313" key="3">
    <source>
        <dbReference type="Proteomes" id="UP000054350"/>
    </source>
</evidence>
<proteinExistence type="predicted"/>
<feature type="compositionally biased region" description="Acidic residues" evidence="1">
    <location>
        <begin position="564"/>
        <end position="574"/>
    </location>
</feature>
<feature type="compositionally biased region" description="Polar residues" evidence="1">
    <location>
        <begin position="247"/>
        <end position="264"/>
    </location>
</feature>
<feature type="compositionally biased region" description="Low complexity" evidence="1">
    <location>
        <begin position="87"/>
        <end position="100"/>
    </location>
</feature>
<name>A0A0L0S047_ALLM3</name>
<feature type="region of interest" description="Disordered" evidence="1">
    <location>
        <begin position="549"/>
        <end position="578"/>
    </location>
</feature>